<feature type="domain" description="DNA replication checkpoint mediator MRC1" evidence="2">
    <location>
        <begin position="1101"/>
        <end position="1224"/>
    </location>
</feature>
<feature type="compositionally biased region" description="Low complexity" evidence="1">
    <location>
        <begin position="135"/>
        <end position="149"/>
    </location>
</feature>
<feature type="region of interest" description="Disordered" evidence="1">
    <location>
        <begin position="1191"/>
        <end position="1288"/>
    </location>
</feature>
<accession>A0ABR3J102</accession>
<feature type="region of interest" description="Disordered" evidence="1">
    <location>
        <begin position="490"/>
        <end position="529"/>
    </location>
</feature>
<dbReference type="Pfam" id="PF09444">
    <property type="entry name" value="MRC1"/>
    <property type="match status" value="1"/>
</dbReference>
<feature type="compositionally biased region" description="Acidic residues" evidence="1">
    <location>
        <begin position="594"/>
        <end position="611"/>
    </location>
</feature>
<feature type="compositionally biased region" description="Low complexity" evidence="1">
    <location>
        <begin position="228"/>
        <end position="241"/>
    </location>
</feature>
<gene>
    <name evidence="3" type="ORF">HGRIS_009236</name>
</gene>
<feature type="region of interest" description="Disordered" evidence="1">
    <location>
        <begin position="583"/>
        <end position="743"/>
    </location>
</feature>
<feature type="region of interest" description="Disordered" evidence="1">
    <location>
        <begin position="998"/>
        <end position="1103"/>
    </location>
</feature>
<feature type="compositionally biased region" description="Basic residues" evidence="1">
    <location>
        <begin position="293"/>
        <end position="303"/>
    </location>
</feature>
<feature type="compositionally biased region" description="Low complexity" evidence="1">
    <location>
        <begin position="380"/>
        <end position="399"/>
    </location>
</feature>
<dbReference type="EMBL" id="JASNQZ010000012">
    <property type="protein sequence ID" value="KAL0949155.1"/>
    <property type="molecule type" value="Genomic_DNA"/>
</dbReference>
<feature type="compositionally biased region" description="Low complexity" evidence="1">
    <location>
        <begin position="1425"/>
        <end position="1435"/>
    </location>
</feature>
<evidence type="ECO:0000259" key="2">
    <source>
        <dbReference type="Pfam" id="PF09444"/>
    </source>
</evidence>
<feature type="compositionally biased region" description="Polar residues" evidence="1">
    <location>
        <begin position="342"/>
        <end position="359"/>
    </location>
</feature>
<feature type="region of interest" description="Disordered" evidence="1">
    <location>
        <begin position="762"/>
        <end position="796"/>
    </location>
</feature>
<feature type="compositionally biased region" description="Polar residues" evidence="1">
    <location>
        <begin position="762"/>
        <end position="772"/>
    </location>
</feature>
<feature type="compositionally biased region" description="Low complexity" evidence="1">
    <location>
        <begin position="252"/>
        <end position="262"/>
    </location>
</feature>
<feature type="region of interest" description="Disordered" evidence="1">
    <location>
        <begin position="116"/>
        <end position="427"/>
    </location>
</feature>
<feature type="compositionally biased region" description="Acidic residues" evidence="1">
    <location>
        <begin position="632"/>
        <end position="662"/>
    </location>
</feature>
<feature type="compositionally biased region" description="Pro residues" evidence="1">
    <location>
        <begin position="273"/>
        <end position="282"/>
    </location>
</feature>
<dbReference type="Proteomes" id="UP001556367">
    <property type="component" value="Unassembled WGS sequence"/>
</dbReference>
<feature type="compositionally biased region" description="Basic and acidic residues" evidence="1">
    <location>
        <begin position="881"/>
        <end position="892"/>
    </location>
</feature>
<comment type="caution">
    <text evidence="3">The sequence shown here is derived from an EMBL/GenBank/DDBJ whole genome shotgun (WGS) entry which is preliminary data.</text>
</comment>
<organism evidence="3 4">
    <name type="scientific">Hohenbuehelia grisea</name>
    <dbReference type="NCBI Taxonomy" id="104357"/>
    <lineage>
        <taxon>Eukaryota</taxon>
        <taxon>Fungi</taxon>
        <taxon>Dikarya</taxon>
        <taxon>Basidiomycota</taxon>
        <taxon>Agaricomycotina</taxon>
        <taxon>Agaricomycetes</taxon>
        <taxon>Agaricomycetidae</taxon>
        <taxon>Agaricales</taxon>
        <taxon>Pleurotineae</taxon>
        <taxon>Pleurotaceae</taxon>
        <taxon>Hohenbuehelia</taxon>
    </lineage>
</organism>
<protein>
    <recommendedName>
        <fullName evidence="2">DNA replication checkpoint mediator MRC1 domain-containing protein</fullName>
    </recommendedName>
</protein>
<evidence type="ECO:0000313" key="4">
    <source>
        <dbReference type="Proteomes" id="UP001556367"/>
    </source>
</evidence>
<feature type="compositionally biased region" description="Basic and acidic residues" evidence="1">
    <location>
        <begin position="727"/>
        <end position="743"/>
    </location>
</feature>
<feature type="compositionally biased region" description="Basic and acidic residues" evidence="1">
    <location>
        <begin position="1085"/>
        <end position="1097"/>
    </location>
</feature>
<sequence length="1462" mass="158845">MPITRDDSIAADSTCSPSSPDMSSTAATVSKPAIRTYGRARPREVEASILDSSRAESPTISRATQSVYRTGSPGAGEEIPPSPNAAADSDDDDGAIIPPRRSIWDDLKAVDAEFDAEDASSGLTQHVGASFKLQSPADASSSSPKPTDAGSRTAPASPLIPSKNLEETWATMGTSSHRTIAPSPSSSPPVGTTMPRRNKRPNAIRDSDSELDEAGQMSPPQSTPPQPLQSGPTSSFTPPTSEFEEVSRADKALSSASPASSLGREGEDAVPDPAKPSRPSMPPRAVSTVGKLTKTKNKTKKPLTKKEREQMVRDRGRLAAGRTAIIPLTTMRDFSMGALLRTAQTKKGQPLTKQPSIPSSDPIRSFDSSPPGREPDHPIASASSSTAAFSWGQSHRSPSPGSPSPRKRSSVADIDLGALNSDDDDIFAGIIPRPVAPKVDASKRAALNNMKKQLIEQQKRDQPVDLDSDDDILIVDSHAASDDMHVVAQEEAADRRAQKERHERPSLGRKMAKQFGAAHRPSKPREANHQVQLLKKIEEEKQEEVKRKEVDWIKRGGKIKTTVNTENVKAISAIVDQYAEQHLQHAERQNAAMEVEEDGEEEDSDGEWDPDQDLRGSASPEPELEYASGSEGGDEPEVDEDITMVADEDDESMDATQVDDETQLARPGGRRKRALVLDSDSDNENDKENGGLVRTASLRSVNSPLGLIPHRGSMSSMDDRTEDETDKENNTKLMFDRSEDKENKAVQRGLFEARRLDLSNILSPTARTQGTSAGDVDQRTPLGEIRTDDDPFASPVATSPFAARLLKSTPSKALEFSQTPGPSLIQRFDAGKSPAALEFSQFDEGQENDENAVSAFKPSSLEPGFSQLFEAGTIKPGSSDVKGKGKETPAADALDRLRAPVDLGDVSLTLDAGTLRPALKVNENVRRQADEIFEDEQALLIESALQKPARKPQLYVNDHGFLTQTRPEIGSPLLYHTQPFKAPTPRAALSQYASWLASQTPGGSQAQTQPQSDRHPLRTLSFSATPSGDLDDELENGSPRGLQRLRRVRESRKDASPSPSPSPSKRVKVSTESSRNAFDILARGAKQESARERERGAGRFGQSEFVQAEAVESDDEEEAFGFGLVKGAGDDEEADGEDLDRTLETLVDDADMNIETVAADKVLEKFQEHQEADDQALEKLVKDAAEGVLRQKRRKGGVDLDDSDDEDDDMDAERIRAKRRRKEREDIESGPFKTVYNQSFVDDDAEFSHLKNESQETAVDPDDIVVYKEHKENQSGGESSEDEEPQYVTREAIVQAIRDKKDRDEDIPAMNPHDVAWVDSALSDDEDSSMPIVKTVPRYNTAAPRRQGTLIGVMDFDTQESQLESTQEVDTAAELVRERAALEGWAKREMRTGRNGSTNRSVIAVTGLEHARSKKSKGRAAPGKAVSAATRAAPGATGGVGRSGVKPTRSILSAVDRSARFK</sequence>
<feature type="compositionally biased region" description="Basic and acidic residues" evidence="1">
    <location>
        <begin position="492"/>
        <end position="506"/>
    </location>
</feature>
<feature type="compositionally biased region" description="Low complexity" evidence="1">
    <location>
        <begin position="12"/>
        <end position="25"/>
    </location>
</feature>
<dbReference type="InterPro" id="IPR018564">
    <property type="entry name" value="Repl_chkpnt_MRC1_dom"/>
</dbReference>
<reference evidence="4" key="1">
    <citation type="submission" date="2024-06" db="EMBL/GenBank/DDBJ databases">
        <title>Multi-omics analyses provide insights into the biosynthesis of the anticancer antibiotic pleurotin in Hohenbuehelia grisea.</title>
        <authorList>
            <person name="Weaver J.A."/>
            <person name="Alberti F."/>
        </authorList>
    </citation>
    <scope>NUCLEOTIDE SEQUENCE [LARGE SCALE GENOMIC DNA]</scope>
    <source>
        <strain evidence="4">T-177</strain>
    </source>
</reference>
<feature type="compositionally biased region" description="Polar residues" evidence="1">
    <location>
        <begin position="55"/>
        <end position="69"/>
    </location>
</feature>
<keyword evidence="4" id="KW-1185">Reference proteome</keyword>
<feature type="compositionally biased region" description="Acidic residues" evidence="1">
    <location>
        <begin position="1199"/>
        <end position="1211"/>
    </location>
</feature>
<feature type="compositionally biased region" description="Polar residues" evidence="1">
    <location>
        <begin position="998"/>
        <end position="1011"/>
    </location>
</feature>
<feature type="region of interest" description="Disordered" evidence="1">
    <location>
        <begin position="1409"/>
        <end position="1462"/>
    </location>
</feature>
<proteinExistence type="predicted"/>
<feature type="region of interest" description="Disordered" evidence="1">
    <location>
        <begin position="1"/>
        <end position="100"/>
    </location>
</feature>
<evidence type="ECO:0000256" key="1">
    <source>
        <dbReference type="SAM" id="MobiDB-lite"/>
    </source>
</evidence>
<feature type="region of interest" description="Disordered" evidence="1">
    <location>
        <begin position="872"/>
        <end position="892"/>
    </location>
</feature>
<feature type="compositionally biased region" description="Basic and acidic residues" evidence="1">
    <location>
        <begin position="304"/>
        <end position="317"/>
    </location>
</feature>
<name>A0ABR3J102_9AGAR</name>
<evidence type="ECO:0000313" key="3">
    <source>
        <dbReference type="EMBL" id="KAL0949155.1"/>
    </source>
</evidence>